<gene>
    <name evidence="1" type="ORF">AB1Y20_014013</name>
</gene>
<dbReference type="Proteomes" id="UP001515480">
    <property type="component" value="Unassembled WGS sequence"/>
</dbReference>
<proteinExistence type="predicted"/>
<sequence>MARAEMLAATKRNGLQMPLKDLHRPAGIQLGLDKDDAQLGKMTITEKWLEATHNQPRLLIAFSIILCGYGESPSPDEALDVFDEKDAPLNPWDRTLCYESALHLVASLCYTLDADAHCIVHALVLLERLELFGTMLEIAESNKARALLLRIQEMAADDDIFALD</sequence>
<dbReference type="AlphaFoldDB" id="A0AB34IHN4"/>
<protein>
    <submittedName>
        <fullName evidence="1">Uncharacterized protein</fullName>
    </submittedName>
</protein>
<evidence type="ECO:0000313" key="1">
    <source>
        <dbReference type="EMBL" id="KAL1498702.1"/>
    </source>
</evidence>
<accession>A0AB34IHN4</accession>
<name>A0AB34IHN4_PRYPA</name>
<organism evidence="1 2">
    <name type="scientific">Prymnesium parvum</name>
    <name type="common">Toxic golden alga</name>
    <dbReference type="NCBI Taxonomy" id="97485"/>
    <lineage>
        <taxon>Eukaryota</taxon>
        <taxon>Haptista</taxon>
        <taxon>Haptophyta</taxon>
        <taxon>Prymnesiophyceae</taxon>
        <taxon>Prymnesiales</taxon>
        <taxon>Prymnesiaceae</taxon>
        <taxon>Prymnesium</taxon>
    </lineage>
</organism>
<dbReference type="EMBL" id="JBGBPQ010000027">
    <property type="protein sequence ID" value="KAL1498702.1"/>
    <property type="molecule type" value="Genomic_DNA"/>
</dbReference>
<comment type="caution">
    <text evidence="1">The sequence shown here is derived from an EMBL/GenBank/DDBJ whole genome shotgun (WGS) entry which is preliminary data.</text>
</comment>
<keyword evidence="2" id="KW-1185">Reference proteome</keyword>
<reference evidence="1 2" key="1">
    <citation type="journal article" date="2024" name="Science">
        <title>Giant polyketide synthase enzymes in the biosynthesis of giant marine polyether toxins.</title>
        <authorList>
            <person name="Fallon T.R."/>
            <person name="Shende V.V."/>
            <person name="Wierzbicki I.H."/>
            <person name="Pendleton A.L."/>
            <person name="Watervoot N.F."/>
            <person name="Auber R.P."/>
            <person name="Gonzalez D.J."/>
            <person name="Wisecaver J.H."/>
            <person name="Moore B.S."/>
        </authorList>
    </citation>
    <scope>NUCLEOTIDE SEQUENCE [LARGE SCALE GENOMIC DNA]</scope>
    <source>
        <strain evidence="1 2">12B1</strain>
    </source>
</reference>
<evidence type="ECO:0000313" key="2">
    <source>
        <dbReference type="Proteomes" id="UP001515480"/>
    </source>
</evidence>